<proteinExistence type="predicted"/>
<organism evidence="2 3">
    <name type="scientific">Halopseudomonas pertucinogena</name>
    <dbReference type="NCBI Taxonomy" id="86175"/>
    <lineage>
        <taxon>Bacteria</taxon>
        <taxon>Pseudomonadati</taxon>
        <taxon>Pseudomonadota</taxon>
        <taxon>Gammaproteobacteria</taxon>
        <taxon>Pseudomonadales</taxon>
        <taxon>Pseudomonadaceae</taxon>
        <taxon>Halopseudomonas</taxon>
    </lineage>
</organism>
<dbReference type="InterPro" id="IPR005490">
    <property type="entry name" value="LD_TPept_cat_dom"/>
</dbReference>
<reference evidence="3" key="1">
    <citation type="journal article" date="2019" name="Int. J. Syst. Evol. Microbiol.">
        <title>The Global Catalogue of Microorganisms (GCM) 10K type strain sequencing project: providing services to taxonomists for standard genome sequencing and annotation.</title>
        <authorList>
            <consortium name="The Broad Institute Genomics Platform"/>
            <consortium name="The Broad Institute Genome Sequencing Center for Infectious Disease"/>
            <person name="Wu L."/>
            <person name="Ma J."/>
        </authorList>
    </citation>
    <scope>NUCLEOTIDE SEQUENCE [LARGE SCALE GENOMIC DNA]</scope>
    <source>
        <strain evidence="3">JCM 11590</strain>
    </source>
</reference>
<feature type="signal peptide" evidence="1">
    <location>
        <begin position="1"/>
        <end position="25"/>
    </location>
</feature>
<protein>
    <recommendedName>
        <fullName evidence="4">Murein L,D-transpeptidase catalytic domain family protein</fullName>
    </recommendedName>
</protein>
<dbReference type="EMBL" id="BMNN01000001">
    <property type="protein sequence ID" value="GGI95784.1"/>
    <property type="molecule type" value="Genomic_DNA"/>
</dbReference>
<dbReference type="CDD" id="cd16913">
    <property type="entry name" value="YkuD_like"/>
    <property type="match status" value="1"/>
</dbReference>
<feature type="chain" id="PRO_5047163635" description="Murein L,D-transpeptidase catalytic domain family protein" evidence="1">
    <location>
        <begin position="26"/>
        <end position="248"/>
    </location>
</feature>
<dbReference type="RefSeq" id="WP_188635484.1">
    <property type="nucleotide sequence ID" value="NZ_BMNN01000001.1"/>
</dbReference>
<dbReference type="Pfam" id="PF13645">
    <property type="entry name" value="YkuD_2"/>
    <property type="match status" value="1"/>
</dbReference>
<dbReference type="Proteomes" id="UP000633263">
    <property type="component" value="Unassembled WGS sequence"/>
</dbReference>
<gene>
    <name evidence="2" type="ORF">GCM10009083_10390</name>
</gene>
<dbReference type="InterPro" id="IPR032676">
    <property type="entry name" value="YkuD_2"/>
</dbReference>
<evidence type="ECO:0000256" key="1">
    <source>
        <dbReference type="SAM" id="SignalP"/>
    </source>
</evidence>
<evidence type="ECO:0000313" key="3">
    <source>
        <dbReference type="Proteomes" id="UP000633263"/>
    </source>
</evidence>
<keyword evidence="1" id="KW-0732">Signal</keyword>
<dbReference type="PANTHER" id="PTHR38477">
    <property type="entry name" value="HYPOTHETICAL EXPORTED PROTEIN"/>
    <property type="match status" value="1"/>
</dbReference>
<accession>A0ABQ2CM33</accession>
<sequence>MFDVLRRLGVLSLCCLPVLSAPVVAKQTALLPYEQHGRISGPALISRLADQAPDLDPQVLTAAVSAMECAVAGGVDPAERLAVIDFSLPSTEQRLWIFDLLEQRLVLQDLVAHGQGSGDNLASRFSNIEGSHQSSIGLFRTQESYFGRHGYSLRMDGLEPGFNDLARQRAIVIHSADYVDPSWISRHGRIGRSHGCPAVRPEVGDMVVDSLKGGQFMFSWYPDDHWLATSELINCPNRTDDNLMTAGR</sequence>
<evidence type="ECO:0008006" key="4">
    <source>
        <dbReference type="Google" id="ProtNLM"/>
    </source>
</evidence>
<evidence type="ECO:0000313" key="2">
    <source>
        <dbReference type="EMBL" id="GGI95784.1"/>
    </source>
</evidence>
<keyword evidence="3" id="KW-1185">Reference proteome</keyword>
<name>A0ABQ2CM33_9GAMM</name>
<dbReference type="PANTHER" id="PTHR38477:SF1">
    <property type="entry name" value="MUREIN L,D-TRANSPEPTIDASE CATALYTIC DOMAIN FAMILY PROTEIN"/>
    <property type="match status" value="1"/>
</dbReference>
<comment type="caution">
    <text evidence="2">The sequence shown here is derived from an EMBL/GenBank/DDBJ whole genome shotgun (WGS) entry which is preliminary data.</text>
</comment>